<evidence type="ECO:0000313" key="4">
    <source>
        <dbReference type="Proteomes" id="UP001604336"/>
    </source>
</evidence>
<protein>
    <recommendedName>
        <fullName evidence="2">DUF1985 domain-containing protein</fullName>
    </recommendedName>
</protein>
<dbReference type="Pfam" id="PF09331">
    <property type="entry name" value="DUF1985"/>
    <property type="match status" value="1"/>
</dbReference>
<dbReference type="AlphaFoldDB" id="A0ABD1PSH4"/>
<evidence type="ECO:0000259" key="2">
    <source>
        <dbReference type="Pfam" id="PF09331"/>
    </source>
</evidence>
<proteinExistence type="predicted"/>
<keyword evidence="4" id="KW-1185">Reference proteome</keyword>
<dbReference type="PANTHER" id="PTHR48449">
    <property type="entry name" value="DUF1985 DOMAIN-CONTAINING PROTEIN"/>
    <property type="match status" value="1"/>
</dbReference>
<dbReference type="PANTHER" id="PTHR48449:SF1">
    <property type="entry name" value="DUF1985 DOMAIN-CONTAINING PROTEIN"/>
    <property type="match status" value="1"/>
</dbReference>
<accession>A0ABD1PSH4</accession>
<dbReference type="Proteomes" id="UP001604336">
    <property type="component" value="Unassembled WGS sequence"/>
</dbReference>
<dbReference type="InterPro" id="IPR015410">
    <property type="entry name" value="DUF1985"/>
</dbReference>
<evidence type="ECO:0000313" key="3">
    <source>
        <dbReference type="EMBL" id="KAL2466825.1"/>
    </source>
</evidence>
<sequence length="202" mass="22942">MEFIIVTGLNTGNEEEVRPNIHRSKRLLNKYFCGKTTVTPVELESVFDACTVMEDKYKLGLVYILETVLRCKHHKTSIDVFCLDVVDDVEEAIPALADKWAIRKEWTKILKMLNWQATDIPTAKDVAAIFDDPRRQPPVAQRSLKPHRVSPSPPPTHRRGTLPCLSHSLSPIVRRLSTARSGSNVSDALFERLNRQLTSIEQ</sequence>
<evidence type="ECO:0000256" key="1">
    <source>
        <dbReference type="SAM" id="MobiDB-lite"/>
    </source>
</evidence>
<dbReference type="EMBL" id="JBFOLK010000013">
    <property type="protein sequence ID" value="KAL2466825.1"/>
    <property type="molecule type" value="Genomic_DNA"/>
</dbReference>
<feature type="region of interest" description="Disordered" evidence="1">
    <location>
        <begin position="136"/>
        <end position="164"/>
    </location>
</feature>
<organism evidence="3 4">
    <name type="scientific">Abeliophyllum distichum</name>
    <dbReference type="NCBI Taxonomy" id="126358"/>
    <lineage>
        <taxon>Eukaryota</taxon>
        <taxon>Viridiplantae</taxon>
        <taxon>Streptophyta</taxon>
        <taxon>Embryophyta</taxon>
        <taxon>Tracheophyta</taxon>
        <taxon>Spermatophyta</taxon>
        <taxon>Magnoliopsida</taxon>
        <taxon>eudicotyledons</taxon>
        <taxon>Gunneridae</taxon>
        <taxon>Pentapetalae</taxon>
        <taxon>asterids</taxon>
        <taxon>lamiids</taxon>
        <taxon>Lamiales</taxon>
        <taxon>Oleaceae</taxon>
        <taxon>Forsythieae</taxon>
        <taxon>Abeliophyllum</taxon>
    </lineage>
</organism>
<feature type="domain" description="DUF1985" evidence="2">
    <location>
        <begin position="2"/>
        <end position="91"/>
    </location>
</feature>
<comment type="caution">
    <text evidence="3">The sequence shown here is derived from an EMBL/GenBank/DDBJ whole genome shotgun (WGS) entry which is preliminary data.</text>
</comment>
<name>A0ABD1PSH4_9LAMI</name>
<gene>
    <name evidence="3" type="ORF">Adt_42676</name>
</gene>
<reference evidence="4" key="1">
    <citation type="submission" date="2024-07" db="EMBL/GenBank/DDBJ databases">
        <title>Two chromosome-level genome assemblies of Korean endemic species Abeliophyllum distichum and Forsythia ovata (Oleaceae).</title>
        <authorList>
            <person name="Jang H."/>
        </authorList>
    </citation>
    <scope>NUCLEOTIDE SEQUENCE [LARGE SCALE GENOMIC DNA]</scope>
</reference>